<dbReference type="Gene3D" id="2.40.30.170">
    <property type="match status" value="1"/>
</dbReference>
<evidence type="ECO:0000313" key="5">
    <source>
        <dbReference type="Proteomes" id="UP000001176"/>
    </source>
</evidence>
<organism evidence="4 5">
    <name type="scientific">Gluconacetobacter diazotrophicus (strain ATCC 49037 / DSM 5601 / CCUG 37298 / CIP 103539 / LMG 7603 / PAl5)</name>
    <dbReference type="NCBI Taxonomy" id="272568"/>
    <lineage>
        <taxon>Bacteria</taxon>
        <taxon>Pseudomonadati</taxon>
        <taxon>Pseudomonadota</taxon>
        <taxon>Alphaproteobacteria</taxon>
        <taxon>Acetobacterales</taxon>
        <taxon>Acetobacteraceae</taxon>
        <taxon>Gluconacetobacter</taxon>
    </lineage>
</organism>
<dbReference type="InterPro" id="IPR050393">
    <property type="entry name" value="MFP_Efflux_Pump"/>
</dbReference>
<feature type="domain" description="Multidrug resistance protein MdtA-like barrel-sandwich hybrid" evidence="2">
    <location>
        <begin position="146"/>
        <end position="335"/>
    </location>
</feature>
<dbReference type="NCBIfam" id="NF007785">
    <property type="entry name" value="PRK10476.1"/>
    <property type="match status" value="1"/>
</dbReference>
<dbReference type="AlphaFoldDB" id="A9HJW0"/>
<reference evidence="4 5" key="1">
    <citation type="journal article" date="2009" name="BMC Genomics">
        <title>Complete genome sequence of the sugarcane nitrogen-fixing endophyte Gluconacetobacter diazotrophicus Pal5.</title>
        <authorList>
            <person name="Bertalan M."/>
            <person name="Albano R."/>
            <person name="Padua V."/>
            <person name="Rouws L."/>
            <person name="Rojas C."/>
            <person name="Hemerly A."/>
            <person name="Teixeira K."/>
            <person name="Schwab S."/>
            <person name="Araujo J."/>
            <person name="Oliveira A."/>
            <person name="Franca L."/>
            <person name="Magalhaes V."/>
            <person name="Alqueres S."/>
            <person name="Cardoso A."/>
            <person name="Almeida W."/>
            <person name="Loureiro M.M."/>
            <person name="Nogueira E."/>
            <person name="Cidade D."/>
            <person name="Oliveira D."/>
            <person name="Simao T."/>
            <person name="Macedo J."/>
            <person name="Valadao A."/>
            <person name="Dreschsel M."/>
            <person name="Freitas F."/>
            <person name="Vidal M."/>
            <person name="Guedes H."/>
            <person name="Rodrigues E."/>
            <person name="Meneses C."/>
            <person name="Brioso P."/>
            <person name="Pozzer L."/>
            <person name="Figueiredo D."/>
            <person name="Montano H."/>
            <person name="Junior J."/>
            <person name="Filho G."/>
            <person name="Flores V."/>
            <person name="Ferreira B."/>
            <person name="Branco A."/>
            <person name="Gonzalez P."/>
            <person name="Guillobel H."/>
            <person name="Lemos M."/>
            <person name="Seibel L."/>
            <person name="Macedo J."/>
            <person name="Alves-Ferreira M."/>
            <person name="Sachetto-Martins G."/>
            <person name="Coelho A."/>
            <person name="Santos E."/>
            <person name="Amaral G."/>
            <person name="Neves A."/>
            <person name="Pacheco A.B."/>
            <person name="Carvalho D."/>
            <person name="Lery L."/>
            <person name="Bisch P."/>
            <person name="Rossle S.C."/>
            <person name="Urmenyi T."/>
            <person name="Kruger W.V."/>
            <person name="Martins O."/>
            <person name="Baldani J.I."/>
            <person name="Ferreira P.C."/>
        </authorList>
    </citation>
    <scope>NUCLEOTIDE SEQUENCE [LARGE SCALE GENOMIC DNA]</scope>
    <source>
        <strain evidence="5">ATCC 49037 / DSM 5601 / CCUG 37298 / CIP 103539 / LMG 7603 / PAl5</strain>
    </source>
</reference>
<dbReference type="EMBL" id="AM889285">
    <property type="protein sequence ID" value="CAP55961.1"/>
    <property type="molecule type" value="Genomic_DNA"/>
</dbReference>
<keyword evidence="1" id="KW-0812">Transmembrane</keyword>
<protein>
    <submittedName>
        <fullName evidence="4">Putative secretion protein, HlyD-family</fullName>
    </submittedName>
</protein>
<dbReference type="PANTHER" id="PTHR30367:SF1">
    <property type="entry name" value="MULTIDRUG RESISTANCE PROTEIN MDTN"/>
    <property type="match status" value="1"/>
</dbReference>
<dbReference type="InterPro" id="IPR058625">
    <property type="entry name" value="MdtA-like_BSH"/>
</dbReference>
<name>A9HJW0_GLUDA</name>
<dbReference type="Gene3D" id="1.10.287.470">
    <property type="entry name" value="Helix hairpin bin"/>
    <property type="match status" value="1"/>
</dbReference>
<feature type="domain" description="p-hydroxybenzoic acid efflux pump subunit AaeA-like beta-barrel" evidence="3">
    <location>
        <begin position="343"/>
        <end position="438"/>
    </location>
</feature>
<gene>
    <name evidence="4" type="ordered locus">GDI2018</name>
</gene>
<dbReference type="GO" id="GO:0055085">
    <property type="term" value="P:transmembrane transport"/>
    <property type="evidence" value="ECO:0007669"/>
    <property type="project" value="InterPro"/>
</dbReference>
<proteinExistence type="predicted"/>
<dbReference type="PANTHER" id="PTHR30367">
    <property type="entry name" value="P-HYDROXYBENZOIC ACID EFFLUX PUMP SUBUNIT AAEA-RELATED"/>
    <property type="match status" value="1"/>
</dbReference>
<dbReference type="Pfam" id="PF25963">
    <property type="entry name" value="Beta-barrel_AAEA"/>
    <property type="match status" value="1"/>
</dbReference>
<dbReference type="KEGG" id="gdi:GDI2018"/>
<keyword evidence="5" id="KW-1185">Reference proteome</keyword>
<dbReference type="SUPFAM" id="SSF111369">
    <property type="entry name" value="HlyD-like secretion proteins"/>
    <property type="match status" value="2"/>
</dbReference>
<accession>A9HJW0</accession>
<sequence>MRLFHDLAFRSSCACSARSFPRWLRCAWRPVLSTGRGLFPGLDVLRNGGYRRRRGFAGGIHTDRYRRDPELPAVHLRIARRDRGAPGLADLVRAIAMRRVSMSGRKPVGLIIAVACVVAAVLLGVHVANEDSAHPSSDSGSIDAEIVHMASTVGGRLVDLPVHVNQAVRKGDLLYRLDPEPYELTVRQAQANLALAQAEVENQRRLVSVKTADAAVAQAQTARARTNRDLAARTVERLSPLAGHAYIPLQQYDQARVALRDAEISLEQAHRQEAAAQTAIGDLNSSLAARDAAAAALDHARYELRQTTVVAPLDGYVTSLRVKPGEILAPAQVLFTLIANDAWYANANIREVDLRPIRPGDCATVHSMIDRHVAIRGHVDSIGWGVLSADSAGIARALPVVPREMDWVHVAQRFPVRVKLDRADPNLLRLGATATVEIRHGAACP</sequence>
<dbReference type="Gene3D" id="2.40.50.100">
    <property type="match status" value="1"/>
</dbReference>
<keyword evidence="1" id="KW-0472">Membrane</keyword>
<evidence type="ECO:0000256" key="1">
    <source>
        <dbReference type="SAM" id="Phobius"/>
    </source>
</evidence>
<evidence type="ECO:0000259" key="2">
    <source>
        <dbReference type="Pfam" id="PF25917"/>
    </source>
</evidence>
<evidence type="ECO:0000259" key="3">
    <source>
        <dbReference type="Pfam" id="PF25963"/>
    </source>
</evidence>
<evidence type="ECO:0000313" key="4">
    <source>
        <dbReference type="EMBL" id="CAP55961.1"/>
    </source>
</evidence>
<dbReference type="Proteomes" id="UP000001176">
    <property type="component" value="Chromosome"/>
</dbReference>
<dbReference type="Pfam" id="PF25917">
    <property type="entry name" value="BSH_RND"/>
    <property type="match status" value="1"/>
</dbReference>
<keyword evidence="1" id="KW-1133">Transmembrane helix</keyword>
<dbReference type="InterPro" id="IPR058634">
    <property type="entry name" value="AaeA-lik-b-barrel"/>
</dbReference>
<feature type="transmembrane region" description="Helical" evidence="1">
    <location>
        <begin position="107"/>
        <end position="128"/>
    </location>
</feature>